<keyword evidence="5" id="KW-1185">Reference proteome</keyword>
<protein>
    <recommendedName>
        <fullName evidence="3">DUF6594 domain-containing protein</fullName>
    </recommendedName>
</protein>
<evidence type="ECO:0000313" key="4">
    <source>
        <dbReference type="EMBL" id="GAB1314275.1"/>
    </source>
</evidence>
<keyword evidence="2" id="KW-0472">Membrane</keyword>
<keyword evidence="2" id="KW-1133">Transmembrane helix</keyword>
<evidence type="ECO:0000259" key="3">
    <source>
        <dbReference type="Pfam" id="PF20237"/>
    </source>
</evidence>
<dbReference type="Pfam" id="PF20237">
    <property type="entry name" value="DUF6594"/>
    <property type="match status" value="1"/>
</dbReference>
<proteinExistence type="predicted"/>
<dbReference type="PANTHER" id="PTHR34502">
    <property type="entry name" value="DUF6594 DOMAIN-CONTAINING PROTEIN-RELATED"/>
    <property type="match status" value="1"/>
</dbReference>
<feature type="transmembrane region" description="Helical" evidence="2">
    <location>
        <begin position="255"/>
        <end position="282"/>
    </location>
</feature>
<evidence type="ECO:0000256" key="2">
    <source>
        <dbReference type="SAM" id="Phobius"/>
    </source>
</evidence>
<dbReference type="EMBL" id="BAAFSV010000002">
    <property type="protein sequence ID" value="GAB1314275.1"/>
    <property type="molecule type" value="Genomic_DNA"/>
</dbReference>
<feature type="compositionally biased region" description="Basic and acidic residues" evidence="1">
    <location>
        <begin position="37"/>
        <end position="55"/>
    </location>
</feature>
<evidence type="ECO:0000256" key="1">
    <source>
        <dbReference type="SAM" id="MobiDB-lite"/>
    </source>
</evidence>
<evidence type="ECO:0000313" key="5">
    <source>
        <dbReference type="Proteomes" id="UP001628179"/>
    </source>
</evidence>
<dbReference type="InterPro" id="IPR046529">
    <property type="entry name" value="DUF6594"/>
</dbReference>
<organism evidence="4 5">
    <name type="scientific">Madurella fahalii</name>
    <dbReference type="NCBI Taxonomy" id="1157608"/>
    <lineage>
        <taxon>Eukaryota</taxon>
        <taxon>Fungi</taxon>
        <taxon>Dikarya</taxon>
        <taxon>Ascomycota</taxon>
        <taxon>Pezizomycotina</taxon>
        <taxon>Sordariomycetes</taxon>
        <taxon>Sordariomycetidae</taxon>
        <taxon>Sordariales</taxon>
        <taxon>Sordariales incertae sedis</taxon>
        <taxon>Madurella</taxon>
    </lineage>
</organism>
<dbReference type="RefSeq" id="XP_070916006.1">
    <property type="nucleotide sequence ID" value="XM_071059905.1"/>
</dbReference>
<gene>
    <name evidence="4" type="ORF">MFIFM68171_04485</name>
</gene>
<comment type="caution">
    <text evidence="4">The sequence shown here is derived from an EMBL/GenBank/DDBJ whole genome shotgun (WGS) entry which is preliminary data.</text>
</comment>
<reference evidence="4 5" key="1">
    <citation type="submission" date="2024-09" db="EMBL/GenBank/DDBJ databases">
        <title>Itraconazole resistance in Madurella fahalii resulting from another homologue of gene encoding cytochrome P450 14-alpha sterol demethylase (CYP51).</title>
        <authorList>
            <person name="Yoshioka I."/>
            <person name="Fahal A.H."/>
            <person name="Kaneko S."/>
            <person name="Yaguchi T."/>
        </authorList>
    </citation>
    <scope>NUCLEOTIDE SEQUENCE [LARGE SCALE GENOMIC DNA]</scope>
    <source>
        <strain evidence="4 5">IFM 68171</strain>
    </source>
</reference>
<feature type="domain" description="DUF6594" evidence="3">
    <location>
        <begin position="68"/>
        <end position="327"/>
    </location>
</feature>
<dbReference type="PANTHER" id="PTHR34502:SF5">
    <property type="entry name" value="DUF6594 DOMAIN-CONTAINING PROTEIN"/>
    <property type="match status" value="1"/>
</dbReference>
<feature type="transmembrane region" description="Helical" evidence="2">
    <location>
        <begin position="314"/>
        <end position="333"/>
    </location>
</feature>
<name>A0ABQ0G991_9PEZI</name>
<feature type="transmembrane region" description="Helical" evidence="2">
    <location>
        <begin position="288"/>
        <end position="307"/>
    </location>
</feature>
<sequence>MEESTTRSRIAFAQRLLTRLFDVAGNADPESQVPREGTVHEERPDPSPSSKDPDFIYREDFEKFPFGWPRFARTQNCYHNGSIHRRFGGLTQRILHHLEVAIAKRETRLLQLDKEDEANNSPRLFSLTPAQACGEADGAQAEACEQDRIIAESISLLAQYNRALLHDVETRKLHDIGDHEFLNLLDTAKEFGILGGAAMDYLIEPHDFITTRTKRLHQSFEALIFGGKSPLLTKLLSKKDAPNCSPYRVHFDTRWFTALFAAGIALLGLFLYFFPVAILYFLEPSKGWSAGVVVIFGVFFTVILSQLPHIKLDTICVGLAAYVAVMVAFLANYEASQCRCPVSAGLA</sequence>
<feature type="region of interest" description="Disordered" evidence="1">
    <location>
        <begin position="23"/>
        <end position="55"/>
    </location>
</feature>
<accession>A0ABQ0G991</accession>
<dbReference type="Proteomes" id="UP001628179">
    <property type="component" value="Unassembled WGS sequence"/>
</dbReference>
<dbReference type="GeneID" id="98175228"/>
<keyword evidence="2" id="KW-0812">Transmembrane</keyword>